<keyword evidence="1" id="KW-1133">Transmembrane helix</keyword>
<keyword evidence="1" id="KW-0812">Transmembrane</keyword>
<reference evidence="2 3" key="1">
    <citation type="submission" date="2016-09" db="EMBL/GenBank/DDBJ databases">
        <title>Genome Sequence of Lactobacillus sunkii Strain CG01.</title>
        <authorList>
            <person name="Poehlein A."/>
            <person name="Gabris C."/>
            <person name="Bengelsdorf F.R."/>
            <person name="Duerre P."/>
            <person name="Daniel R."/>
        </authorList>
    </citation>
    <scope>NUCLEOTIDE SEQUENCE [LARGE SCALE GENOMIC DNA]</scope>
    <source>
        <strain evidence="2 3">CG_D</strain>
    </source>
</reference>
<evidence type="ECO:0000313" key="3">
    <source>
        <dbReference type="Proteomes" id="UP000177010"/>
    </source>
</evidence>
<evidence type="ECO:0000256" key="1">
    <source>
        <dbReference type="SAM" id="Phobius"/>
    </source>
</evidence>
<accession>A0A1E7XJI6</accession>
<proteinExistence type="predicted"/>
<dbReference type="RefSeq" id="WP_070366970.1">
    <property type="nucleotide sequence ID" value="NZ_MIQE01000002.1"/>
</dbReference>
<comment type="caution">
    <text evidence="2">The sequence shown here is derived from an EMBL/GenBank/DDBJ whole genome shotgun (WGS) entry which is preliminary data.</text>
</comment>
<evidence type="ECO:0000313" key="2">
    <source>
        <dbReference type="EMBL" id="OFA13198.1"/>
    </source>
</evidence>
<dbReference type="Proteomes" id="UP000177010">
    <property type="component" value="Unassembled WGS sequence"/>
</dbReference>
<keyword evidence="1" id="KW-0472">Membrane</keyword>
<organism evidence="2 3">
    <name type="scientific">Lentilactobacillus sunkii</name>
    <dbReference type="NCBI Taxonomy" id="481719"/>
    <lineage>
        <taxon>Bacteria</taxon>
        <taxon>Bacillati</taxon>
        <taxon>Bacillota</taxon>
        <taxon>Bacilli</taxon>
        <taxon>Lactobacillales</taxon>
        <taxon>Lactobacillaceae</taxon>
        <taxon>Lentilactobacillus</taxon>
    </lineage>
</organism>
<name>A0A1E7XJI6_9LACO</name>
<dbReference type="AlphaFoldDB" id="A0A1E7XJI6"/>
<feature type="transmembrane region" description="Helical" evidence="1">
    <location>
        <begin position="36"/>
        <end position="57"/>
    </location>
</feature>
<gene>
    <name evidence="2" type="ORF">LASUN_01970</name>
</gene>
<feature type="transmembrane region" description="Helical" evidence="1">
    <location>
        <begin position="5"/>
        <end position="24"/>
    </location>
</feature>
<dbReference type="EMBL" id="MIQE01000002">
    <property type="protein sequence ID" value="OFA13198.1"/>
    <property type="molecule type" value="Genomic_DNA"/>
</dbReference>
<protein>
    <submittedName>
        <fullName evidence="2">Uncharacterized protein</fullName>
    </submittedName>
</protein>
<dbReference type="PROSITE" id="PS51257">
    <property type="entry name" value="PROKAR_LIPOPROTEIN"/>
    <property type="match status" value="1"/>
</dbReference>
<sequence length="64" mass="7305">MKKRVFWITFFIALGCVSIITLMQPLINSYFGNHTVLPYIILIILLSLCAGLIASMIDKKFNKK</sequence>